<dbReference type="InterPro" id="IPR029044">
    <property type="entry name" value="Nucleotide-diphossugar_trans"/>
</dbReference>
<dbReference type="Pfam" id="PF13641">
    <property type="entry name" value="Glyco_tranf_2_3"/>
    <property type="match status" value="1"/>
</dbReference>
<evidence type="ECO:0000256" key="2">
    <source>
        <dbReference type="ARBA" id="ARBA00022475"/>
    </source>
</evidence>
<dbReference type="PANTHER" id="PTHR43646">
    <property type="entry name" value="GLYCOSYLTRANSFERASE"/>
    <property type="match status" value="1"/>
</dbReference>
<dbReference type="Gene3D" id="3.90.550.10">
    <property type="entry name" value="Spore Coat Polysaccharide Biosynthesis Protein SpsA, Chain A"/>
    <property type="match status" value="1"/>
</dbReference>
<accession>A0ABU2BS23</accession>
<evidence type="ECO:0000256" key="1">
    <source>
        <dbReference type="ARBA" id="ARBA00004236"/>
    </source>
</evidence>
<proteinExistence type="predicted"/>
<comment type="subcellular location">
    <subcellularLocation>
        <location evidence="1">Cell membrane</location>
    </subcellularLocation>
</comment>
<evidence type="ECO:0000256" key="4">
    <source>
        <dbReference type="ARBA" id="ARBA00022679"/>
    </source>
</evidence>
<evidence type="ECO:0000256" key="5">
    <source>
        <dbReference type="ARBA" id="ARBA00023136"/>
    </source>
</evidence>
<keyword evidence="4" id="KW-0808">Transferase</keyword>
<dbReference type="SUPFAM" id="SSF53448">
    <property type="entry name" value="Nucleotide-diphospho-sugar transferases"/>
    <property type="match status" value="1"/>
</dbReference>
<protein>
    <recommendedName>
        <fullName evidence="8">Glycosyltransferase</fullName>
    </recommendedName>
</protein>
<dbReference type="EMBL" id="JAVDYG010000001">
    <property type="protein sequence ID" value="MDR7361434.1"/>
    <property type="molecule type" value="Genomic_DNA"/>
</dbReference>
<gene>
    <name evidence="6" type="ORF">J2S63_000987</name>
</gene>
<sequence>MTAPAVVVAVPARDEERDLPVCLAHVLCSLTHARALGEVGRTVVAVAAHRCRDRTRAVAAEMLAGHEQVEGVVVEDTTSPSVGAARHRLVRSALRDRSGAAEDWWVLSTDADSVVPLTWVGSTLAAARATGSVAVAGLVEVREWEAEPHVRAAYDQLVSAGVGETGHSHVYGANLAVRLDAYDAVGGFRDLPHGEDQDLVDRVRAAGLGVATPLGPRVTTSGRVPGRADLGLAALLGRLADEIGQRTATSSGTLSEPA</sequence>
<dbReference type="RefSeq" id="WP_310299403.1">
    <property type="nucleotide sequence ID" value="NZ_BAAAPS010000007.1"/>
</dbReference>
<name>A0ABU2BS23_9ACTN</name>
<evidence type="ECO:0000313" key="7">
    <source>
        <dbReference type="Proteomes" id="UP001183648"/>
    </source>
</evidence>
<evidence type="ECO:0000313" key="6">
    <source>
        <dbReference type="EMBL" id="MDR7361434.1"/>
    </source>
</evidence>
<keyword evidence="2" id="KW-1003">Cell membrane</keyword>
<evidence type="ECO:0008006" key="8">
    <source>
        <dbReference type="Google" id="ProtNLM"/>
    </source>
</evidence>
<dbReference type="Proteomes" id="UP001183648">
    <property type="component" value="Unassembled WGS sequence"/>
</dbReference>
<organism evidence="6 7">
    <name type="scientific">Nocardioides marmoribigeumensis</name>
    <dbReference type="NCBI Taxonomy" id="433649"/>
    <lineage>
        <taxon>Bacteria</taxon>
        <taxon>Bacillati</taxon>
        <taxon>Actinomycetota</taxon>
        <taxon>Actinomycetes</taxon>
        <taxon>Propionibacteriales</taxon>
        <taxon>Nocardioidaceae</taxon>
        <taxon>Nocardioides</taxon>
    </lineage>
</organism>
<comment type="caution">
    <text evidence="6">The sequence shown here is derived from an EMBL/GenBank/DDBJ whole genome shotgun (WGS) entry which is preliminary data.</text>
</comment>
<keyword evidence="5" id="KW-0472">Membrane</keyword>
<reference evidence="6 7" key="1">
    <citation type="submission" date="2023-07" db="EMBL/GenBank/DDBJ databases">
        <title>Sequencing the genomes of 1000 actinobacteria strains.</title>
        <authorList>
            <person name="Klenk H.-P."/>
        </authorList>
    </citation>
    <scope>NUCLEOTIDE SEQUENCE [LARGE SCALE GENOMIC DNA]</scope>
    <source>
        <strain evidence="6 7">DSM 19426</strain>
    </source>
</reference>
<evidence type="ECO:0000256" key="3">
    <source>
        <dbReference type="ARBA" id="ARBA00022676"/>
    </source>
</evidence>
<keyword evidence="7" id="KW-1185">Reference proteome</keyword>
<keyword evidence="3" id="KW-0328">Glycosyltransferase</keyword>
<dbReference type="PANTHER" id="PTHR43646:SF2">
    <property type="entry name" value="GLYCOSYLTRANSFERASE 2-LIKE DOMAIN-CONTAINING PROTEIN"/>
    <property type="match status" value="1"/>
</dbReference>